<comment type="caution">
    <text evidence="2">The sequence shown here is derived from an EMBL/GenBank/DDBJ whole genome shotgun (WGS) entry which is preliminary data.</text>
</comment>
<organism evidence="2 3">
    <name type="scientific">Dreissena polymorpha</name>
    <name type="common">Zebra mussel</name>
    <name type="synonym">Mytilus polymorpha</name>
    <dbReference type="NCBI Taxonomy" id="45954"/>
    <lineage>
        <taxon>Eukaryota</taxon>
        <taxon>Metazoa</taxon>
        <taxon>Spiralia</taxon>
        <taxon>Lophotrochozoa</taxon>
        <taxon>Mollusca</taxon>
        <taxon>Bivalvia</taxon>
        <taxon>Autobranchia</taxon>
        <taxon>Heteroconchia</taxon>
        <taxon>Euheterodonta</taxon>
        <taxon>Imparidentia</taxon>
        <taxon>Neoheterodontei</taxon>
        <taxon>Myida</taxon>
        <taxon>Dreissenoidea</taxon>
        <taxon>Dreissenidae</taxon>
        <taxon>Dreissena</taxon>
    </lineage>
</organism>
<sequence length="58" mass="6141">MYSTKKLRSQHYYDAGGALVRDPGSTGMNRGSTGLNRGSIGALPATTRAPPGLHRDKP</sequence>
<name>A0A9D4FHQ1_DREPO</name>
<keyword evidence="3" id="KW-1185">Reference proteome</keyword>
<reference evidence="2" key="1">
    <citation type="journal article" date="2019" name="bioRxiv">
        <title>The Genome of the Zebra Mussel, Dreissena polymorpha: A Resource for Invasive Species Research.</title>
        <authorList>
            <person name="McCartney M.A."/>
            <person name="Auch B."/>
            <person name="Kono T."/>
            <person name="Mallez S."/>
            <person name="Zhang Y."/>
            <person name="Obille A."/>
            <person name="Becker A."/>
            <person name="Abrahante J.E."/>
            <person name="Garbe J."/>
            <person name="Badalamenti J.P."/>
            <person name="Herman A."/>
            <person name="Mangelson H."/>
            <person name="Liachko I."/>
            <person name="Sullivan S."/>
            <person name="Sone E.D."/>
            <person name="Koren S."/>
            <person name="Silverstein K.A.T."/>
            <person name="Beckman K.B."/>
            <person name="Gohl D.M."/>
        </authorList>
    </citation>
    <scope>NUCLEOTIDE SEQUENCE</scope>
    <source>
        <strain evidence="2">Duluth1</strain>
        <tissue evidence="2">Whole animal</tissue>
    </source>
</reference>
<reference evidence="2" key="2">
    <citation type="submission" date="2020-11" db="EMBL/GenBank/DDBJ databases">
        <authorList>
            <person name="McCartney M.A."/>
            <person name="Auch B."/>
            <person name="Kono T."/>
            <person name="Mallez S."/>
            <person name="Becker A."/>
            <person name="Gohl D.M."/>
            <person name="Silverstein K.A.T."/>
            <person name="Koren S."/>
            <person name="Bechman K.B."/>
            <person name="Herman A."/>
            <person name="Abrahante J.E."/>
            <person name="Garbe J."/>
        </authorList>
    </citation>
    <scope>NUCLEOTIDE SEQUENCE</scope>
    <source>
        <strain evidence="2">Duluth1</strain>
        <tissue evidence="2">Whole animal</tissue>
    </source>
</reference>
<feature type="compositionally biased region" description="Polar residues" evidence="1">
    <location>
        <begin position="26"/>
        <end position="36"/>
    </location>
</feature>
<gene>
    <name evidence="2" type="ORF">DPMN_151084</name>
</gene>
<dbReference type="Proteomes" id="UP000828390">
    <property type="component" value="Unassembled WGS sequence"/>
</dbReference>
<proteinExistence type="predicted"/>
<accession>A0A9D4FHQ1</accession>
<dbReference type="AlphaFoldDB" id="A0A9D4FHQ1"/>
<evidence type="ECO:0000313" key="3">
    <source>
        <dbReference type="Proteomes" id="UP000828390"/>
    </source>
</evidence>
<dbReference type="EMBL" id="JAIWYP010000007">
    <property type="protein sequence ID" value="KAH3797503.1"/>
    <property type="molecule type" value="Genomic_DNA"/>
</dbReference>
<evidence type="ECO:0000313" key="2">
    <source>
        <dbReference type="EMBL" id="KAH3797503.1"/>
    </source>
</evidence>
<evidence type="ECO:0000256" key="1">
    <source>
        <dbReference type="SAM" id="MobiDB-lite"/>
    </source>
</evidence>
<feature type="region of interest" description="Disordered" evidence="1">
    <location>
        <begin position="1"/>
        <end position="58"/>
    </location>
</feature>
<protein>
    <submittedName>
        <fullName evidence="2">Uncharacterized protein</fullName>
    </submittedName>
</protein>